<accession>A0A699IYX3</accession>
<name>A0A699IYX3_TANCI</name>
<dbReference type="AlphaFoldDB" id="A0A699IYX3"/>
<gene>
    <name evidence="1" type="ORF">Tci_568913</name>
</gene>
<reference evidence="1" key="1">
    <citation type="journal article" date="2019" name="Sci. Rep.">
        <title>Draft genome of Tanacetum cinerariifolium, the natural source of mosquito coil.</title>
        <authorList>
            <person name="Yamashiro T."/>
            <person name="Shiraishi A."/>
            <person name="Satake H."/>
            <person name="Nakayama K."/>
        </authorList>
    </citation>
    <scope>NUCLEOTIDE SEQUENCE</scope>
</reference>
<proteinExistence type="predicted"/>
<protein>
    <submittedName>
        <fullName evidence="1">Uncharacterized protein</fullName>
    </submittedName>
</protein>
<organism evidence="1">
    <name type="scientific">Tanacetum cinerariifolium</name>
    <name type="common">Dalmatian daisy</name>
    <name type="synonym">Chrysanthemum cinerariifolium</name>
    <dbReference type="NCBI Taxonomy" id="118510"/>
    <lineage>
        <taxon>Eukaryota</taxon>
        <taxon>Viridiplantae</taxon>
        <taxon>Streptophyta</taxon>
        <taxon>Embryophyta</taxon>
        <taxon>Tracheophyta</taxon>
        <taxon>Spermatophyta</taxon>
        <taxon>Magnoliopsida</taxon>
        <taxon>eudicotyledons</taxon>
        <taxon>Gunneridae</taxon>
        <taxon>Pentapetalae</taxon>
        <taxon>asterids</taxon>
        <taxon>campanulids</taxon>
        <taxon>Asterales</taxon>
        <taxon>Asteraceae</taxon>
        <taxon>Asteroideae</taxon>
        <taxon>Anthemideae</taxon>
        <taxon>Anthemidinae</taxon>
        <taxon>Tanacetum</taxon>
    </lineage>
</organism>
<feature type="non-terminal residue" evidence="1">
    <location>
        <position position="58"/>
    </location>
</feature>
<sequence>MPQRGVGLATRPPMPSLEFFGRYHNAGNSVNASPHDVMVPGALTSNLGHEAMMIPFEK</sequence>
<comment type="caution">
    <text evidence="1">The sequence shown here is derived from an EMBL/GenBank/DDBJ whole genome shotgun (WGS) entry which is preliminary data.</text>
</comment>
<dbReference type="EMBL" id="BKCJ010349245">
    <property type="protein sequence ID" value="GEZ96940.1"/>
    <property type="molecule type" value="Genomic_DNA"/>
</dbReference>
<evidence type="ECO:0000313" key="1">
    <source>
        <dbReference type="EMBL" id="GEZ96940.1"/>
    </source>
</evidence>